<feature type="compositionally biased region" description="Polar residues" evidence="11">
    <location>
        <begin position="421"/>
        <end position="433"/>
    </location>
</feature>
<dbReference type="GO" id="GO:0016887">
    <property type="term" value="F:ATP hydrolysis activity"/>
    <property type="evidence" value="ECO:0007669"/>
    <property type="project" value="RHEA"/>
</dbReference>
<evidence type="ECO:0000256" key="4">
    <source>
        <dbReference type="ARBA" id="ARBA00022801"/>
    </source>
</evidence>
<dbReference type="GO" id="GO:0003676">
    <property type="term" value="F:nucleic acid binding"/>
    <property type="evidence" value="ECO:0007669"/>
    <property type="project" value="InterPro"/>
</dbReference>
<dbReference type="OrthoDB" id="9805696at2"/>
<dbReference type="InterPro" id="IPR011545">
    <property type="entry name" value="DEAD/DEAH_box_helicase_dom"/>
</dbReference>
<evidence type="ECO:0000256" key="3">
    <source>
        <dbReference type="ARBA" id="ARBA00022741"/>
    </source>
</evidence>
<keyword evidence="3" id="KW-0547">Nucleotide-binding</keyword>
<comment type="catalytic activity">
    <reaction evidence="8">
        <text>ATP + H2O = ADP + phosphate + H(+)</text>
        <dbReference type="Rhea" id="RHEA:13065"/>
        <dbReference type="ChEBI" id="CHEBI:15377"/>
        <dbReference type="ChEBI" id="CHEBI:15378"/>
        <dbReference type="ChEBI" id="CHEBI:30616"/>
        <dbReference type="ChEBI" id="CHEBI:43474"/>
        <dbReference type="ChEBI" id="CHEBI:456216"/>
        <dbReference type="EC" id="3.6.4.13"/>
    </reaction>
</comment>
<dbReference type="CDD" id="cd18787">
    <property type="entry name" value="SF2_C_DEAD"/>
    <property type="match status" value="1"/>
</dbReference>
<evidence type="ECO:0000256" key="5">
    <source>
        <dbReference type="ARBA" id="ARBA00022806"/>
    </source>
</evidence>
<evidence type="ECO:0000259" key="12">
    <source>
        <dbReference type="PROSITE" id="PS51192"/>
    </source>
</evidence>
<proteinExistence type="inferred from homology"/>
<dbReference type="Pfam" id="PF00271">
    <property type="entry name" value="Helicase_C"/>
    <property type="match status" value="1"/>
</dbReference>
<gene>
    <name evidence="15" type="primary">rhlE_1</name>
    <name evidence="15" type="ORF">Pan216_22880</name>
</gene>
<dbReference type="PANTHER" id="PTHR47959:SF13">
    <property type="entry name" value="ATP-DEPENDENT RNA HELICASE RHLE"/>
    <property type="match status" value="1"/>
</dbReference>
<evidence type="ECO:0000256" key="6">
    <source>
        <dbReference type="ARBA" id="ARBA00022840"/>
    </source>
</evidence>
<name>A0A518B371_9BACT</name>
<evidence type="ECO:0000256" key="8">
    <source>
        <dbReference type="ARBA" id="ARBA00047984"/>
    </source>
</evidence>
<dbReference type="Gene3D" id="3.40.50.300">
    <property type="entry name" value="P-loop containing nucleotide triphosphate hydrolases"/>
    <property type="match status" value="2"/>
</dbReference>
<dbReference type="GO" id="GO:0003724">
    <property type="term" value="F:RNA helicase activity"/>
    <property type="evidence" value="ECO:0007669"/>
    <property type="project" value="UniProtKB-EC"/>
</dbReference>
<dbReference type="Pfam" id="PF00270">
    <property type="entry name" value="DEAD"/>
    <property type="match status" value="1"/>
</dbReference>
<protein>
    <recommendedName>
        <fullName evidence="9">DEAD-box ATP-dependent RNA helicase RhpA</fullName>
        <ecNumber evidence="1">3.6.4.13</ecNumber>
    </recommendedName>
</protein>
<dbReference type="RefSeq" id="WP_145258027.1">
    <property type="nucleotide sequence ID" value="NZ_CP036279.1"/>
</dbReference>
<dbReference type="InterPro" id="IPR014001">
    <property type="entry name" value="Helicase_ATP-bd"/>
</dbReference>
<dbReference type="EC" id="3.6.4.13" evidence="1"/>
<dbReference type="PROSITE" id="PS51195">
    <property type="entry name" value="Q_MOTIF"/>
    <property type="match status" value="1"/>
</dbReference>
<dbReference type="EMBL" id="CP036279">
    <property type="protein sequence ID" value="QDU61431.1"/>
    <property type="molecule type" value="Genomic_DNA"/>
</dbReference>
<comment type="similarity">
    <text evidence="7">Belongs to the DEAD box helicase family.</text>
</comment>
<keyword evidence="6" id="KW-0067">ATP-binding</keyword>
<dbReference type="InterPro" id="IPR027417">
    <property type="entry name" value="P-loop_NTPase"/>
</dbReference>
<evidence type="ECO:0000259" key="13">
    <source>
        <dbReference type="PROSITE" id="PS51194"/>
    </source>
</evidence>
<feature type="domain" description="DEAD-box RNA helicase Q" evidence="14">
    <location>
        <begin position="1"/>
        <end position="29"/>
    </location>
</feature>
<dbReference type="KEGG" id="knv:Pan216_22880"/>
<dbReference type="InterPro" id="IPR050079">
    <property type="entry name" value="DEAD_box_RNA_helicase"/>
</dbReference>
<dbReference type="SMART" id="SM00487">
    <property type="entry name" value="DEXDc"/>
    <property type="match status" value="1"/>
</dbReference>
<reference evidence="15 16" key="1">
    <citation type="submission" date="2019-02" db="EMBL/GenBank/DDBJ databases">
        <title>Deep-cultivation of Planctomycetes and their phenomic and genomic characterization uncovers novel biology.</title>
        <authorList>
            <person name="Wiegand S."/>
            <person name="Jogler M."/>
            <person name="Boedeker C."/>
            <person name="Pinto D."/>
            <person name="Vollmers J."/>
            <person name="Rivas-Marin E."/>
            <person name="Kohn T."/>
            <person name="Peeters S.H."/>
            <person name="Heuer A."/>
            <person name="Rast P."/>
            <person name="Oberbeckmann S."/>
            <person name="Bunk B."/>
            <person name="Jeske O."/>
            <person name="Meyerdierks A."/>
            <person name="Storesund J.E."/>
            <person name="Kallscheuer N."/>
            <person name="Luecker S."/>
            <person name="Lage O.M."/>
            <person name="Pohl T."/>
            <person name="Merkel B.J."/>
            <person name="Hornburger P."/>
            <person name="Mueller R.-W."/>
            <person name="Bruemmer F."/>
            <person name="Labrenz M."/>
            <person name="Spormann A.M."/>
            <person name="Op den Camp H."/>
            <person name="Overmann J."/>
            <person name="Amann R."/>
            <person name="Jetten M.S.M."/>
            <person name="Mascher T."/>
            <person name="Medema M.H."/>
            <person name="Devos D.P."/>
            <person name="Kaster A.-K."/>
            <person name="Ovreas L."/>
            <person name="Rohde M."/>
            <person name="Galperin M.Y."/>
            <person name="Jogler C."/>
        </authorList>
    </citation>
    <scope>NUCLEOTIDE SEQUENCE [LARGE SCALE GENOMIC DNA]</scope>
    <source>
        <strain evidence="15 16">Pan216</strain>
    </source>
</reference>
<accession>A0A518B371</accession>
<dbReference type="SUPFAM" id="SSF52540">
    <property type="entry name" value="P-loop containing nucleoside triphosphate hydrolases"/>
    <property type="match status" value="1"/>
</dbReference>
<keyword evidence="16" id="KW-1185">Reference proteome</keyword>
<evidence type="ECO:0000256" key="9">
    <source>
        <dbReference type="ARBA" id="ARBA00074363"/>
    </source>
</evidence>
<dbReference type="InterPro" id="IPR014014">
    <property type="entry name" value="RNA_helicase_DEAD_Q_motif"/>
</dbReference>
<dbReference type="PROSITE" id="PS51192">
    <property type="entry name" value="HELICASE_ATP_BIND_1"/>
    <property type="match status" value="1"/>
</dbReference>
<evidence type="ECO:0000256" key="11">
    <source>
        <dbReference type="SAM" id="MobiDB-lite"/>
    </source>
</evidence>
<dbReference type="InterPro" id="IPR044742">
    <property type="entry name" value="DEAD/DEAH_RhlB"/>
</dbReference>
<dbReference type="GO" id="GO:0009266">
    <property type="term" value="P:response to temperature stimulus"/>
    <property type="evidence" value="ECO:0007669"/>
    <property type="project" value="UniProtKB-ARBA"/>
</dbReference>
<keyword evidence="5 15" id="KW-0347">Helicase</keyword>
<feature type="short sequence motif" description="Q motif" evidence="10">
    <location>
        <begin position="1"/>
        <end position="29"/>
    </location>
</feature>
<evidence type="ECO:0000256" key="7">
    <source>
        <dbReference type="ARBA" id="ARBA00038437"/>
    </source>
</evidence>
<dbReference type="CDD" id="cd00268">
    <property type="entry name" value="DEADc"/>
    <property type="match status" value="1"/>
</dbReference>
<dbReference type="SMART" id="SM00490">
    <property type="entry name" value="HELICc"/>
    <property type="match status" value="1"/>
</dbReference>
<evidence type="ECO:0000256" key="2">
    <source>
        <dbReference type="ARBA" id="ARBA00022490"/>
    </source>
</evidence>
<evidence type="ECO:0000256" key="1">
    <source>
        <dbReference type="ARBA" id="ARBA00012552"/>
    </source>
</evidence>
<dbReference type="PROSITE" id="PS51194">
    <property type="entry name" value="HELICASE_CTER"/>
    <property type="match status" value="1"/>
</dbReference>
<keyword evidence="4 15" id="KW-0378">Hydrolase</keyword>
<dbReference type="AlphaFoldDB" id="A0A518B371"/>
<keyword evidence="2" id="KW-0963">Cytoplasm</keyword>
<feature type="domain" description="Helicase C-terminal" evidence="13">
    <location>
        <begin position="244"/>
        <end position="390"/>
    </location>
</feature>
<evidence type="ECO:0000313" key="16">
    <source>
        <dbReference type="Proteomes" id="UP000317093"/>
    </source>
</evidence>
<dbReference type="Proteomes" id="UP000317093">
    <property type="component" value="Chromosome"/>
</dbReference>
<evidence type="ECO:0000256" key="10">
    <source>
        <dbReference type="PROSITE-ProRule" id="PRU00552"/>
    </source>
</evidence>
<organism evidence="15 16">
    <name type="scientific">Kolteria novifilia</name>
    <dbReference type="NCBI Taxonomy" id="2527975"/>
    <lineage>
        <taxon>Bacteria</taxon>
        <taxon>Pseudomonadati</taxon>
        <taxon>Planctomycetota</taxon>
        <taxon>Planctomycetia</taxon>
        <taxon>Kolteriales</taxon>
        <taxon>Kolteriaceae</taxon>
        <taxon>Kolteria</taxon>
    </lineage>
</organism>
<dbReference type="GO" id="GO:0005829">
    <property type="term" value="C:cytosol"/>
    <property type="evidence" value="ECO:0007669"/>
    <property type="project" value="TreeGrafter"/>
</dbReference>
<evidence type="ECO:0000259" key="14">
    <source>
        <dbReference type="PROSITE" id="PS51195"/>
    </source>
</evidence>
<feature type="compositionally biased region" description="Basic residues" evidence="11">
    <location>
        <begin position="411"/>
        <end position="420"/>
    </location>
</feature>
<dbReference type="InterPro" id="IPR001650">
    <property type="entry name" value="Helicase_C-like"/>
</dbReference>
<dbReference type="FunFam" id="3.40.50.300:FF:000108">
    <property type="entry name" value="ATP-dependent RNA helicase RhlE"/>
    <property type="match status" value="1"/>
</dbReference>
<sequence length="453" mass="49600">MRFEDLALCEPILRSLKTTGYETATPIQQKAIPKLLAGRDILGCAQTGTGKTAAFTLPTLHRLEESSVPSSGGKRRRQGGGNRVIRALVLAPTRELAGQVGQSLMTYGKHTSLRYTVIFGGVPQGRQVRALQSGVDVLVATPGRLLDLVDQGFIDLSAVEVLILDEADQMLDMGFIHDLRRIVTHVPEQRQTLMFSATMPKQIRELAKQWLTKPIEVNVSPVSSTPRQVTQSVCFVERGDKAATLTQFLHETPRSRTLVFSRTKHGADKIARNLQRDGIRAVSIHGNKSHAQRQAAIRKFNSPTPTVLVATDLASRGLDFSSISHVINFDLPDTPEVYVHRIGRTGRAGASGQAISFCSRDERNQLRSIERLTGQPVPVQSIQGKSGEVSGEAMAAPAETVERTPAPAARSKPRSKRRGAQHSSGNFVKTSGRSNDRPKKKTRKPRRPSERAV</sequence>
<evidence type="ECO:0000313" key="15">
    <source>
        <dbReference type="EMBL" id="QDU61431.1"/>
    </source>
</evidence>
<dbReference type="GO" id="GO:0042255">
    <property type="term" value="P:ribosome assembly"/>
    <property type="evidence" value="ECO:0007669"/>
    <property type="project" value="UniProtKB-ARBA"/>
</dbReference>
<dbReference type="GO" id="GO:0005524">
    <property type="term" value="F:ATP binding"/>
    <property type="evidence" value="ECO:0007669"/>
    <property type="project" value="UniProtKB-KW"/>
</dbReference>
<feature type="domain" description="Helicase ATP-binding" evidence="12">
    <location>
        <begin position="32"/>
        <end position="217"/>
    </location>
</feature>
<feature type="region of interest" description="Disordered" evidence="11">
    <location>
        <begin position="373"/>
        <end position="453"/>
    </location>
</feature>
<dbReference type="PANTHER" id="PTHR47959">
    <property type="entry name" value="ATP-DEPENDENT RNA HELICASE RHLE-RELATED"/>
    <property type="match status" value="1"/>
</dbReference>